<dbReference type="EMBL" id="BGPR01042393">
    <property type="protein sequence ID" value="GBO18803.1"/>
    <property type="molecule type" value="Genomic_DNA"/>
</dbReference>
<protein>
    <submittedName>
        <fullName evidence="1">Uncharacterized protein</fullName>
    </submittedName>
</protein>
<gene>
    <name evidence="4" type="ORF">AVEN_173679_1</name>
    <name evidence="1" type="ORF">AVEN_244152_1</name>
    <name evidence="2" type="ORF">AVEN_254564_1</name>
    <name evidence="3" type="ORF">AVEN_89546_1</name>
</gene>
<keyword evidence="5" id="KW-1185">Reference proteome</keyword>
<name>A0A4Y2V4M8_ARAVE</name>
<organism evidence="1 5">
    <name type="scientific">Araneus ventricosus</name>
    <name type="common">Orbweaver spider</name>
    <name type="synonym">Epeira ventricosa</name>
    <dbReference type="NCBI Taxonomy" id="182803"/>
    <lineage>
        <taxon>Eukaryota</taxon>
        <taxon>Metazoa</taxon>
        <taxon>Ecdysozoa</taxon>
        <taxon>Arthropoda</taxon>
        <taxon>Chelicerata</taxon>
        <taxon>Arachnida</taxon>
        <taxon>Araneae</taxon>
        <taxon>Araneomorphae</taxon>
        <taxon>Entelegynae</taxon>
        <taxon>Araneoidea</taxon>
        <taxon>Araneidae</taxon>
        <taxon>Araneus</taxon>
    </lineage>
</organism>
<dbReference type="Proteomes" id="UP000499080">
    <property type="component" value="Unassembled WGS sequence"/>
</dbReference>
<reference evidence="1 5" key="1">
    <citation type="journal article" date="2019" name="Sci. Rep.">
        <title>Orb-weaving spider Araneus ventricosus genome elucidates the spidroin gene catalogue.</title>
        <authorList>
            <person name="Kono N."/>
            <person name="Nakamura H."/>
            <person name="Ohtoshi R."/>
            <person name="Moran D.A.P."/>
            <person name="Shinohara A."/>
            <person name="Yoshida Y."/>
            <person name="Fujiwara M."/>
            <person name="Mori M."/>
            <person name="Tomita M."/>
            <person name="Arakawa K."/>
        </authorList>
    </citation>
    <scope>NUCLEOTIDE SEQUENCE [LARGE SCALE GENOMIC DNA]</scope>
</reference>
<proteinExistence type="predicted"/>
<dbReference type="EMBL" id="BGPR01042394">
    <property type="protein sequence ID" value="GBO18804.1"/>
    <property type="molecule type" value="Genomic_DNA"/>
</dbReference>
<evidence type="ECO:0000313" key="2">
    <source>
        <dbReference type="EMBL" id="GBO18801.1"/>
    </source>
</evidence>
<evidence type="ECO:0000313" key="3">
    <source>
        <dbReference type="EMBL" id="GBO18803.1"/>
    </source>
</evidence>
<evidence type="ECO:0000313" key="5">
    <source>
        <dbReference type="Proteomes" id="UP000499080"/>
    </source>
</evidence>
<dbReference type="EMBL" id="BGPR01042390">
    <property type="protein sequence ID" value="GBO18800.1"/>
    <property type="molecule type" value="Genomic_DNA"/>
</dbReference>
<evidence type="ECO:0000313" key="1">
    <source>
        <dbReference type="EMBL" id="GBO18800.1"/>
    </source>
</evidence>
<dbReference type="EMBL" id="BGPR01042391">
    <property type="protein sequence ID" value="GBO18801.1"/>
    <property type="molecule type" value="Genomic_DNA"/>
</dbReference>
<sequence length="100" mass="11718">MDRQTVNLIMDSVQILYTFTILEIKPHFCLSNFMSYLICMGPRWPSGKVSASEPKASRFETRFHRRYHPIPPCHTPDPKDESLRFAAWVGVRRILIDPRV</sequence>
<accession>A0A4Y2V4M8</accession>
<dbReference type="AlphaFoldDB" id="A0A4Y2V4M8"/>
<evidence type="ECO:0000313" key="4">
    <source>
        <dbReference type="EMBL" id="GBO18804.1"/>
    </source>
</evidence>
<comment type="caution">
    <text evidence="1">The sequence shown here is derived from an EMBL/GenBank/DDBJ whole genome shotgun (WGS) entry which is preliminary data.</text>
</comment>